<gene>
    <name evidence="2" type="ORF">A3B23_02655</name>
</gene>
<evidence type="ECO:0000256" key="1">
    <source>
        <dbReference type="SAM" id="Phobius"/>
    </source>
</evidence>
<evidence type="ECO:0000313" key="2">
    <source>
        <dbReference type="EMBL" id="OGY60260.1"/>
    </source>
</evidence>
<dbReference type="STRING" id="1797690.A3B23_02655"/>
<name>A0A1G1Z8S1_9BACT</name>
<organism evidence="2 3">
    <name type="scientific">Candidatus Colwellbacteria bacterium RIFCSPLOWO2_01_FULL_48_10</name>
    <dbReference type="NCBI Taxonomy" id="1797690"/>
    <lineage>
        <taxon>Bacteria</taxon>
        <taxon>Candidatus Colwelliibacteriota</taxon>
    </lineage>
</organism>
<keyword evidence="1" id="KW-0472">Membrane</keyword>
<evidence type="ECO:0000313" key="3">
    <source>
        <dbReference type="Proteomes" id="UP000178744"/>
    </source>
</evidence>
<proteinExistence type="predicted"/>
<dbReference type="Proteomes" id="UP000178744">
    <property type="component" value="Unassembled WGS sequence"/>
</dbReference>
<sequence length="67" mass="7854">MNMFNLLNERMKGLTVFDISLVKLSVFFATIVVAKLFPKLLHMNYPVLIVLVLAFSAKPLYDFWFRK</sequence>
<comment type="caution">
    <text evidence="2">The sequence shown here is derived from an EMBL/GenBank/DDBJ whole genome shotgun (WGS) entry which is preliminary data.</text>
</comment>
<protein>
    <submittedName>
        <fullName evidence="2">Uncharacterized protein</fullName>
    </submittedName>
</protein>
<feature type="transmembrane region" description="Helical" evidence="1">
    <location>
        <begin position="21"/>
        <end position="37"/>
    </location>
</feature>
<accession>A0A1G1Z8S1</accession>
<dbReference type="AlphaFoldDB" id="A0A1G1Z8S1"/>
<dbReference type="EMBL" id="MHIY01000004">
    <property type="protein sequence ID" value="OGY60260.1"/>
    <property type="molecule type" value="Genomic_DNA"/>
</dbReference>
<reference evidence="2 3" key="1">
    <citation type="journal article" date="2016" name="Nat. Commun.">
        <title>Thousands of microbial genomes shed light on interconnected biogeochemical processes in an aquifer system.</title>
        <authorList>
            <person name="Anantharaman K."/>
            <person name="Brown C.T."/>
            <person name="Hug L.A."/>
            <person name="Sharon I."/>
            <person name="Castelle C.J."/>
            <person name="Probst A.J."/>
            <person name="Thomas B.C."/>
            <person name="Singh A."/>
            <person name="Wilkins M.J."/>
            <person name="Karaoz U."/>
            <person name="Brodie E.L."/>
            <person name="Williams K.H."/>
            <person name="Hubbard S.S."/>
            <person name="Banfield J.F."/>
        </authorList>
    </citation>
    <scope>NUCLEOTIDE SEQUENCE [LARGE SCALE GENOMIC DNA]</scope>
</reference>
<keyword evidence="1" id="KW-1133">Transmembrane helix</keyword>
<feature type="transmembrane region" description="Helical" evidence="1">
    <location>
        <begin position="43"/>
        <end position="61"/>
    </location>
</feature>
<keyword evidence="1" id="KW-0812">Transmembrane</keyword>